<keyword evidence="3" id="KW-1185">Reference proteome</keyword>
<evidence type="ECO:0000313" key="3">
    <source>
        <dbReference type="Proteomes" id="UP001243212"/>
    </source>
</evidence>
<comment type="caution">
    <text evidence="2">The sequence shown here is derived from an EMBL/GenBank/DDBJ whole genome shotgun (WGS) entry which is preliminary data.</text>
</comment>
<dbReference type="Gene3D" id="3.40.1620.10">
    <property type="entry name" value="YefM-like domain"/>
    <property type="match status" value="1"/>
</dbReference>
<dbReference type="NCBIfam" id="TIGR01552">
    <property type="entry name" value="phd_fam"/>
    <property type="match status" value="1"/>
</dbReference>
<evidence type="ECO:0000313" key="2">
    <source>
        <dbReference type="EMBL" id="MDP9805749.1"/>
    </source>
</evidence>
<accession>A0ABT9NED8</accession>
<dbReference type="EMBL" id="JAUSQX010000001">
    <property type="protein sequence ID" value="MDP9805749.1"/>
    <property type="molecule type" value="Genomic_DNA"/>
</dbReference>
<dbReference type="SUPFAM" id="SSF143120">
    <property type="entry name" value="YefM-like"/>
    <property type="match status" value="1"/>
</dbReference>
<sequence length="83" mass="9433">MSQTFTSGEIDRDLTAAIRATEKGPVTITDNGLPSHVLLTIEDFEHLKGQKELMGDRLWKDQDYAIELPIPERQIRQVRDIGL</sequence>
<name>A0ABT9NED8_9ACTO</name>
<gene>
    <name evidence="2" type="ORF">J2S70_000331</name>
</gene>
<dbReference type="Proteomes" id="UP001243212">
    <property type="component" value="Unassembled WGS sequence"/>
</dbReference>
<reference evidence="2 3" key="1">
    <citation type="submission" date="2023-07" db="EMBL/GenBank/DDBJ databases">
        <title>Sequencing the genomes of 1000 actinobacteria strains.</title>
        <authorList>
            <person name="Klenk H.-P."/>
        </authorList>
    </citation>
    <scope>NUCLEOTIDE SEQUENCE [LARGE SCALE GENOMIC DNA]</scope>
    <source>
        <strain evidence="2 3">DSM 17163</strain>
    </source>
</reference>
<dbReference type="RefSeq" id="WP_307682010.1">
    <property type="nucleotide sequence ID" value="NZ_JAUSQX010000001.1"/>
</dbReference>
<dbReference type="InterPro" id="IPR036165">
    <property type="entry name" value="YefM-like_sf"/>
</dbReference>
<protein>
    <submittedName>
        <fullName evidence="2">Prevent-host-death family protein</fullName>
    </submittedName>
</protein>
<proteinExistence type="inferred from homology"/>
<organism evidence="2 3">
    <name type="scientific">Trueperella bonasi</name>
    <dbReference type="NCBI Taxonomy" id="312286"/>
    <lineage>
        <taxon>Bacteria</taxon>
        <taxon>Bacillati</taxon>
        <taxon>Actinomycetota</taxon>
        <taxon>Actinomycetes</taxon>
        <taxon>Actinomycetales</taxon>
        <taxon>Actinomycetaceae</taxon>
        <taxon>Trueperella</taxon>
    </lineage>
</organism>
<comment type="similarity">
    <text evidence="1">Belongs to the phD/YefM antitoxin family.</text>
</comment>
<evidence type="ECO:0000256" key="1">
    <source>
        <dbReference type="ARBA" id="ARBA00009981"/>
    </source>
</evidence>